<dbReference type="STRING" id="1798370.A2Z00_00100"/>
<name>A0A1F5ZHN9_9BACT</name>
<keyword evidence="2" id="KW-0472">Membrane</keyword>
<dbReference type="Proteomes" id="UP000177268">
    <property type="component" value="Unassembled WGS sequence"/>
</dbReference>
<dbReference type="GO" id="GO:0016020">
    <property type="term" value="C:membrane"/>
    <property type="evidence" value="ECO:0007669"/>
    <property type="project" value="InterPro"/>
</dbReference>
<keyword evidence="2" id="KW-1133">Transmembrane helix</keyword>
<feature type="coiled-coil region" evidence="1">
    <location>
        <begin position="211"/>
        <end position="238"/>
    </location>
</feature>
<feature type="transmembrane region" description="Helical" evidence="2">
    <location>
        <begin position="24"/>
        <end position="52"/>
    </location>
</feature>
<sequence>MATPSVDFFNVPKGLPSWRVLKTIFLILLGLFLFRSTLIFIPAGSVGVVYDLGRGVLPNPMREGLNYAIPIWQRVTLMDARLQEYTMSIAPDEGALRRDDSLDAPTSDGQQVKVDATVIFRIDDKKAPEIFRKIGVDYVDKLIRPYSRSQIRMVISRYSAPAIYSEKRQEAETIMTQELAGLLKPKNIIIDKILLRTVIFSPEYSKAIEAKVVAEQRVKQAEFEVQEASQRAQAKIAEAKGLAEAQALQKATLTQEFLQLEAIKKWDGKLPQVAGGVAPFINIPLK</sequence>
<dbReference type="InterPro" id="IPR000163">
    <property type="entry name" value="Prohibitin"/>
</dbReference>
<evidence type="ECO:0000259" key="3">
    <source>
        <dbReference type="SMART" id="SM00244"/>
    </source>
</evidence>
<evidence type="ECO:0000313" key="4">
    <source>
        <dbReference type="EMBL" id="OGG11844.1"/>
    </source>
</evidence>
<proteinExistence type="predicted"/>
<gene>
    <name evidence="4" type="ORF">A2Z00_00100</name>
</gene>
<keyword evidence="2" id="KW-0812">Transmembrane</keyword>
<evidence type="ECO:0000313" key="5">
    <source>
        <dbReference type="Proteomes" id="UP000177268"/>
    </source>
</evidence>
<dbReference type="SMART" id="SM00244">
    <property type="entry name" value="PHB"/>
    <property type="match status" value="1"/>
</dbReference>
<dbReference type="EMBL" id="MFIZ01000012">
    <property type="protein sequence ID" value="OGG11844.1"/>
    <property type="molecule type" value="Genomic_DNA"/>
</dbReference>
<protein>
    <recommendedName>
        <fullName evidence="3">Band 7 domain-containing protein</fullName>
    </recommendedName>
</protein>
<dbReference type="PRINTS" id="PR00679">
    <property type="entry name" value="PROHIBITIN"/>
</dbReference>
<dbReference type="InterPro" id="IPR001107">
    <property type="entry name" value="Band_7"/>
</dbReference>
<dbReference type="AlphaFoldDB" id="A0A1F5ZHN9"/>
<evidence type="ECO:0000256" key="1">
    <source>
        <dbReference type="SAM" id="Coils"/>
    </source>
</evidence>
<evidence type="ECO:0000256" key="2">
    <source>
        <dbReference type="SAM" id="Phobius"/>
    </source>
</evidence>
<dbReference type="SUPFAM" id="SSF117892">
    <property type="entry name" value="Band 7/SPFH domain"/>
    <property type="match status" value="1"/>
</dbReference>
<dbReference type="Gene3D" id="3.30.479.30">
    <property type="entry name" value="Band 7 domain"/>
    <property type="match status" value="1"/>
</dbReference>
<dbReference type="PANTHER" id="PTHR23222:SF0">
    <property type="entry name" value="PROHIBITIN 1"/>
    <property type="match status" value="1"/>
</dbReference>
<organism evidence="4 5">
    <name type="scientific">Candidatus Gottesmanbacteria bacterium RBG_13_45_10</name>
    <dbReference type="NCBI Taxonomy" id="1798370"/>
    <lineage>
        <taxon>Bacteria</taxon>
        <taxon>Candidatus Gottesmaniibacteriota</taxon>
    </lineage>
</organism>
<dbReference type="CDD" id="cd03401">
    <property type="entry name" value="SPFH_prohibitin"/>
    <property type="match status" value="1"/>
</dbReference>
<comment type="caution">
    <text evidence="4">The sequence shown here is derived from an EMBL/GenBank/DDBJ whole genome shotgun (WGS) entry which is preliminary data.</text>
</comment>
<dbReference type="InterPro" id="IPR036013">
    <property type="entry name" value="Band_7/SPFH_dom_sf"/>
</dbReference>
<reference evidence="4 5" key="1">
    <citation type="journal article" date="2016" name="Nat. Commun.">
        <title>Thousands of microbial genomes shed light on interconnected biogeochemical processes in an aquifer system.</title>
        <authorList>
            <person name="Anantharaman K."/>
            <person name="Brown C.T."/>
            <person name="Hug L.A."/>
            <person name="Sharon I."/>
            <person name="Castelle C.J."/>
            <person name="Probst A.J."/>
            <person name="Thomas B.C."/>
            <person name="Singh A."/>
            <person name="Wilkins M.J."/>
            <person name="Karaoz U."/>
            <person name="Brodie E.L."/>
            <person name="Williams K.H."/>
            <person name="Hubbard S.S."/>
            <person name="Banfield J.F."/>
        </authorList>
    </citation>
    <scope>NUCLEOTIDE SEQUENCE [LARGE SCALE GENOMIC DNA]</scope>
</reference>
<dbReference type="PANTHER" id="PTHR23222">
    <property type="entry name" value="PROHIBITIN"/>
    <property type="match status" value="1"/>
</dbReference>
<feature type="domain" description="Band 7" evidence="3">
    <location>
        <begin position="36"/>
        <end position="212"/>
    </location>
</feature>
<keyword evidence="1" id="KW-0175">Coiled coil</keyword>
<dbReference type="Pfam" id="PF01145">
    <property type="entry name" value="Band_7"/>
    <property type="match status" value="1"/>
</dbReference>
<accession>A0A1F5ZHN9</accession>